<gene>
    <name evidence="2" type="ORF">D917_02000</name>
</gene>
<dbReference type="AlphaFoldDB" id="A0A1Y3ENM5"/>
<dbReference type="InterPro" id="IPR014721">
    <property type="entry name" value="Ribsml_uS5_D2-typ_fold_subgr"/>
</dbReference>
<dbReference type="EMBL" id="LVZM01010480">
    <property type="protein sequence ID" value="OUC45169.1"/>
    <property type="molecule type" value="Genomic_DNA"/>
</dbReference>
<evidence type="ECO:0008006" key="4">
    <source>
        <dbReference type="Google" id="ProtNLM"/>
    </source>
</evidence>
<sequence>MFSQMLACLITLDFCVGDDVFHLCYSSYYCRTTAAAAVFYFIAQARPYRLDYASCEKMNAHFISNRLAMMITMTEPSNSINISAPGKIILFGEHAVIYGR</sequence>
<evidence type="ECO:0000256" key="1">
    <source>
        <dbReference type="SAM" id="SignalP"/>
    </source>
</evidence>
<evidence type="ECO:0000313" key="3">
    <source>
        <dbReference type="Proteomes" id="UP000243006"/>
    </source>
</evidence>
<comment type="caution">
    <text evidence="2">The sequence shown here is derived from an EMBL/GenBank/DDBJ whole genome shotgun (WGS) entry which is preliminary data.</text>
</comment>
<organism evidence="2 3">
    <name type="scientific">Trichinella nativa</name>
    <dbReference type="NCBI Taxonomy" id="6335"/>
    <lineage>
        <taxon>Eukaryota</taxon>
        <taxon>Metazoa</taxon>
        <taxon>Ecdysozoa</taxon>
        <taxon>Nematoda</taxon>
        <taxon>Enoplea</taxon>
        <taxon>Dorylaimia</taxon>
        <taxon>Trichinellida</taxon>
        <taxon>Trichinellidae</taxon>
        <taxon>Trichinella</taxon>
    </lineage>
</organism>
<feature type="chain" id="PRO_5011011426" description="Mevalonate kinase" evidence="1">
    <location>
        <begin position="18"/>
        <end position="100"/>
    </location>
</feature>
<dbReference type="Gene3D" id="3.30.230.10">
    <property type="match status" value="1"/>
</dbReference>
<accession>A0A1Y3ENM5</accession>
<dbReference type="Proteomes" id="UP000243006">
    <property type="component" value="Unassembled WGS sequence"/>
</dbReference>
<evidence type="ECO:0000313" key="2">
    <source>
        <dbReference type="EMBL" id="OUC45169.1"/>
    </source>
</evidence>
<keyword evidence="1" id="KW-0732">Signal</keyword>
<reference evidence="2 3" key="1">
    <citation type="submission" date="2015-04" db="EMBL/GenBank/DDBJ databases">
        <title>Draft genome of the roundworm Trichinella nativa.</title>
        <authorList>
            <person name="Mitreva M."/>
        </authorList>
    </citation>
    <scope>NUCLEOTIDE SEQUENCE [LARGE SCALE GENOMIC DNA]</scope>
    <source>
        <strain evidence="2 3">ISS45</strain>
    </source>
</reference>
<proteinExistence type="predicted"/>
<protein>
    <recommendedName>
        <fullName evidence="4">Mevalonate kinase</fullName>
    </recommendedName>
</protein>
<feature type="non-terminal residue" evidence="2">
    <location>
        <position position="100"/>
    </location>
</feature>
<name>A0A1Y3ENM5_9BILA</name>
<feature type="signal peptide" evidence="1">
    <location>
        <begin position="1"/>
        <end position="17"/>
    </location>
</feature>